<feature type="compositionally biased region" description="Basic and acidic residues" evidence="1">
    <location>
        <begin position="720"/>
        <end position="734"/>
    </location>
</feature>
<dbReference type="PANTHER" id="PTHR11439">
    <property type="entry name" value="GAG-POL-RELATED RETROTRANSPOSON"/>
    <property type="match status" value="1"/>
</dbReference>
<name>A0AAV8DLL4_9POAL</name>
<evidence type="ECO:0000313" key="4">
    <source>
        <dbReference type="EMBL" id="KAJ4767896.1"/>
    </source>
</evidence>
<keyword evidence="5" id="KW-1185">Reference proteome</keyword>
<evidence type="ECO:0000259" key="3">
    <source>
        <dbReference type="Pfam" id="PF25597"/>
    </source>
</evidence>
<organism evidence="4 5">
    <name type="scientific">Rhynchospora pubera</name>
    <dbReference type="NCBI Taxonomy" id="906938"/>
    <lineage>
        <taxon>Eukaryota</taxon>
        <taxon>Viridiplantae</taxon>
        <taxon>Streptophyta</taxon>
        <taxon>Embryophyta</taxon>
        <taxon>Tracheophyta</taxon>
        <taxon>Spermatophyta</taxon>
        <taxon>Magnoliopsida</taxon>
        <taxon>Liliopsida</taxon>
        <taxon>Poales</taxon>
        <taxon>Cyperaceae</taxon>
        <taxon>Cyperoideae</taxon>
        <taxon>Rhynchosporeae</taxon>
        <taxon>Rhynchospora</taxon>
    </lineage>
</organism>
<feature type="domain" description="Retroviral polymerase SH3-like" evidence="3">
    <location>
        <begin position="2"/>
        <end position="34"/>
    </location>
</feature>
<protein>
    <submittedName>
        <fullName evidence="4">Gag/pol</fullName>
    </submittedName>
</protein>
<feature type="compositionally biased region" description="Polar residues" evidence="1">
    <location>
        <begin position="93"/>
        <end position="118"/>
    </location>
</feature>
<dbReference type="InterPro" id="IPR013103">
    <property type="entry name" value="RVT_2"/>
</dbReference>
<dbReference type="CDD" id="cd09272">
    <property type="entry name" value="RNase_HI_RT_Ty1"/>
    <property type="match status" value="1"/>
</dbReference>
<feature type="compositionally biased region" description="Low complexity" evidence="1">
    <location>
        <begin position="121"/>
        <end position="147"/>
    </location>
</feature>
<evidence type="ECO:0000313" key="5">
    <source>
        <dbReference type="Proteomes" id="UP001140206"/>
    </source>
</evidence>
<sequence>MSQKGYKCLHIPSGRIFVSRHVVFNEQVFPFRSESMDGTATATSNSTRYSNHYTLWAPVFYPQQPGPTRPADALGLSTNSINTSVSAAPAQDAQRSPNSNSSDRVADQTSSAVNSSHLPISHSVASSSTSSSSSTMVTSSSSHPMTTRSKDHTRRSRKFPDFVAFLATTPTDADPTNFAQASKQPQWQEAMTKEFQALLQNKTWILVPPPVDQHIVGCKWIFKTKRHANGTIERYKARLVAKGYTQEEGVDYFDTFSPVVRPTTIRIVLSVAVSNQWVIRQLDINNAFLHGELHETVYMQQPPGFVNTSHSSHVCLLKKAIYGLKQSPRAWFHTLSSALTEFGFIGSKFDPSLFIAHHNNHTTIVLVYVDDIIITGTSTTAVNNLIATLQQRFALKDLGPLHFFLGIAVTNNKDGMILSQKQYILNLLCRTHMTNAQPVSTPMAVNTTLSKYDGEPFHDPKLYRAVVGALQYITITRPDITFPVNKCSQFMHSPTLAHWTAVKRILRYLKGSVSHGLHLKPSTSTQLHAYTDSDWAGCPDDRRSTSAFCIYLGSNLVSWSSKKQPTVSKSSTEAEYRSLALAGAELVWVQYILRELHVPLFQPLVLWCDNIGATYLASNQMFHARTKHVEIDFHFIRERVVNKQLMVKFIPSKDQIADGLTKGLTASRNGASFDKSRRTCRSNRSVLPQNRSCLDLKAHNHRPDESDDRASKRFYPSKKWKAESEDEKKDPWGKEKEMPTLCRFFSI</sequence>
<feature type="domain" description="Reverse transcriptase Ty1/copia-type" evidence="2">
    <location>
        <begin position="201"/>
        <end position="443"/>
    </location>
</feature>
<dbReference type="Pfam" id="PF25597">
    <property type="entry name" value="SH3_retrovirus"/>
    <property type="match status" value="1"/>
</dbReference>
<dbReference type="InterPro" id="IPR043128">
    <property type="entry name" value="Rev_trsase/Diguanyl_cyclase"/>
</dbReference>
<reference evidence="4" key="1">
    <citation type="submission" date="2022-08" db="EMBL/GenBank/DDBJ databases">
        <authorList>
            <person name="Marques A."/>
        </authorList>
    </citation>
    <scope>NUCLEOTIDE SEQUENCE</scope>
    <source>
        <strain evidence="4">RhyPub2mFocal</strain>
        <tissue evidence="4">Leaves</tissue>
    </source>
</reference>
<feature type="region of interest" description="Disordered" evidence="1">
    <location>
        <begin position="85"/>
        <end position="155"/>
    </location>
</feature>
<dbReference type="SUPFAM" id="SSF56672">
    <property type="entry name" value="DNA/RNA polymerases"/>
    <property type="match status" value="1"/>
</dbReference>
<accession>A0AAV8DLL4</accession>
<dbReference type="Proteomes" id="UP001140206">
    <property type="component" value="Chromosome 4"/>
</dbReference>
<dbReference type="InterPro" id="IPR057670">
    <property type="entry name" value="SH3_retrovirus"/>
</dbReference>
<feature type="region of interest" description="Disordered" evidence="1">
    <location>
        <begin position="697"/>
        <end position="734"/>
    </location>
</feature>
<dbReference type="Pfam" id="PF07727">
    <property type="entry name" value="RVT_2"/>
    <property type="match status" value="1"/>
</dbReference>
<proteinExistence type="predicted"/>
<dbReference type="AlphaFoldDB" id="A0AAV8DLL4"/>
<dbReference type="EMBL" id="JAMFTS010000004">
    <property type="protein sequence ID" value="KAJ4767896.1"/>
    <property type="molecule type" value="Genomic_DNA"/>
</dbReference>
<dbReference type="Gene3D" id="3.30.70.270">
    <property type="match status" value="1"/>
</dbReference>
<gene>
    <name evidence="4" type="ORF">LUZ62_078271</name>
</gene>
<evidence type="ECO:0000256" key="1">
    <source>
        <dbReference type="SAM" id="MobiDB-lite"/>
    </source>
</evidence>
<dbReference type="Gene3D" id="3.10.10.10">
    <property type="entry name" value="HIV Type 1 Reverse Transcriptase, subunit A, domain 1"/>
    <property type="match status" value="1"/>
</dbReference>
<feature type="compositionally biased region" description="Basic and acidic residues" evidence="1">
    <location>
        <begin position="697"/>
        <end position="711"/>
    </location>
</feature>
<comment type="caution">
    <text evidence="4">The sequence shown here is derived from an EMBL/GenBank/DDBJ whole genome shotgun (WGS) entry which is preliminary data.</text>
</comment>
<dbReference type="InterPro" id="IPR043502">
    <property type="entry name" value="DNA/RNA_pol_sf"/>
</dbReference>
<dbReference type="PANTHER" id="PTHR11439:SF455">
    <property type="entry name" value="RLK (RECEPTOR-LIKE PROTEIN KINASE) 8, PUTATIVE-RELATED"/>
    <property type="match status" value="1"/>
</dbReference>
<evidence type="ECO:0000259" key="2">
    <source>
        <dbReference type="Pfam" id="PF07727"/>
    </source>
</evidence>